<dbReference type="KEGG" id="euz:DVS28_a2683"/>
<dbReference type="Proteomes" id="UP000264006">
    <property type="component" value="Chromosome"/>
</dbReference>
<dbReference type="Pfam" id="PF00753">
    <property type="entry name" value="Lactamase_B"/>
    <property type="match status" value="1"/>
</dbReference>
<dbReference type="GO" id="GO:0004792">
    <property type="term" value="F:thiosulfate-cyanide sulfurtransferase activity"/>
    <property type="evidence" value="ECO:0007669"/>
    <property type="project" value="InterPro"/>
</dbReference>
<dbReference type="GO" id="GO:0070813">
    <property type="term" value="P:hydrogen sulfide metabolic process"/>
    <property type="evidence" value="ECO:0007669"/>
    <property type="project" value="TreeGrafter"/>
</dbReference>
<dbReference type="PANTHER" id="PTHR43084:SF1">
    <property type="entry name" value="PERSULFIDE DIOXYGENASE ETHE1, MITOCHONDRIAL"/>
    <property type="match status" value="1"/>
</dbReference>
<proteinExistence type="predicted"/>
<organism evidence="3 4">
    <name type="scientific">Euzebya pacifica</name>
    <dbReference type="NCBI Taxonomy" id="1608957"/>
    <lineage>
        <taxon>Bacteria</taxon>
        <taxon>Bacillati</taxon>
        <taxon>Actinomycetota</taxon>
        <taxon>Nitriliruptoria</taxon>
        <taxon>Euzebyales</taxon>
    </lineage>
</organism>
<name>A0A346XYR5_9ACTN</name>
<dbReference type="Gene3D" id="3.40.250.10">
    <property type="entry name" value="Rhodanese-like domain"/>
    <property type="match status" value="2"/>
</dbReference>
<dbReference type="SUPFAM" id="SSF52821">
    <property type="entry name" value="Rhodanese/Cell cycle control phosphatase"/>
    <property type="match status" value="2"/>
</dbReference>
<evidence type="ECO:0000259" key="2">
    <source>
        <dbReference type="PROSITE" id="PS50206"/>
    </source>
</evidence>
<evidence type="ECO:0000256" key="1">
    <source>
        <dbReference type="ARBA" id="ARBA00022723"/>
    </source>
</evidence>
<dbReference type="SUPFAM" id="SSF56281">
    <property type="entry name" value="Metallo-hydrolase/oxidoreductase"/>
    <property type="match status" value="1"/>
</dbReference>
<dbReference type="Pfam" id="PF00581">
    <property type="entry name" value="Rhodanese"/>
    <property type="match status" value="2"/>
</dbReference>
<dbReference type="PANTHER" id="PTHR43084">
    <property type="entry name" value="PERSULFIDE DIOXYGENASE ETHE1"/>
    <property type="match status" value="1"/>
</dbReference>
<dbReference type="InterPro" id="IPR036866">
    <property type="entry name" value="RibonucZ/Hydroxyglut_hydro"/>
</dbReference>
<dbReference type="InterPro" id="IPR036873">
    <property type="entry name" value="Rhodanese-like_dom_sf"/>
</dbReference>
<feature type="domain" description="Rhodanese" evidence="2">
    <location>
        <begin position="270"/>
        <end position="361"/>
    </location>
</feature>
<dbReference type="OrthoDB" id="3196337at2"/>
<feature type="domain" description="Rhodanese" evidence="2">
    <location>
        <begin position="373"/>
        <end position="461"/>
    </location>
</feature>
<dbReference type="GO" id="GO:0016787">
    <property type="term" value="F:hydrolase activity"/>
    <property type="evidence" value="ECO:0007669"/>
    <property type="project" value="UniProtKB-KW"/>
</dbReference>
<dbReference type="CDD" id="cd00158">
    <property type="entry name" value="RHOD"/>
    <property type="match status" value="2"/>
</dbReference>
<accession>A0A346XYR5</accession>
<dbReference type="AlphaFoldDB" id="A0A346XYR5"/>
<reference evidence="3 4" key="1">
    <citation type="submission" date="2018-09" db="EMBL/GenBank/DDBJ databases">
        <title>Complete genome sequence of Euzebya sp. DY32-46 isolated from seawater of Pacific Ocean.</title>
        <authorList>
            <person name="Xu L."/>
            <person name="Wu Y.-H."/>
            <person name="Xu X.-W."/>
        </authorList>
    </citation>
    <scope>NUCLEOTIDE SEQUENCE [LARGE SCALE GENOMIC DNA]</scope>
    <source>
        <strain evidence="3 4">DY32-46</strain>
    </source>
</reference>
<dbReference type="CDD" id="cd07724">
    <property type="entry name" value="POD-like_MBL-fold"/>
    <property type="match status" value="1"/>
</dbReference>
<evidence type="ECO:0000313" key="4">
    <source>
        <dbReference type="Proteomes" id="UP000264006"/>
    </source>
</evidence>
<dbReference type="EMBL" id="CP031165">
    <property type="protein sequence ID" value="AXV07362.1"/>
    <property type="molecule type" value="Genomic_DNA"/>
</dbReference>
<dbReference type="RefSeq" id="WP_114591865.1">
    <property type="nucleotide sequence ID" value="NZ_CP031165.1"/>
</dbReference>
<dbReference type="SMART" id="SM00849">
    <property type="entry name" value="Lactamase_B"/>
    <property type="match status" value="1"/>
</dbReference>
<keyword evidence="3" id="KW-0378">Hydrolase</keyword>
<dbReference type="InterPro" id="IPR001763">
    <property type="entry name" value="Rhodanese-like_dom"/>
</dbReference>
<gene>
    <name evidence="3" type="ORF">DVS28_a2683</name>
</gene>
<dbReference type="InterPro" id="IPR001279">
    <property type="entry name" value="Metallo-B-lactamas"/>
</dbReference>
<protein>
    <submittedName>
        <fullName evidence="3">Hydroxyacylglutathione hydrolase</fullName>
    </submittedName>
</protein>
<dbReference type="Gene3D" id="3.60.15.10">
    <property type="entry name" value="Ribonuclease Z/Hydroxyacylglutathione hydrolase-like"/>
    <property type="match status" value="1"/>
</dbReference>
<dbReference type="GO" id="GO:0006749">
    <property type="term" value="P:glutathione metabolic process"/>
    <property type="evidence" value="ECO:0007669"/>
    <property type="project" value="InterPro"/>
</dbReference>
<dbReference type="PROSITE" id="PS00380">
    <property type="entry name" value="RHODANESE_1"/>
    <property type="match status" value="1"/>
</dbReference>
<dbReference type="InterPro" id="IPR051682">
    <property type="entry name" value="Mito_Persulfide_Diox"/>
</dbReference>
<keyword evidence="1" id="KW-0479">Metal-binding</keyword>
<evidence type="ECO:0000313" key="3">
    <source>
        <dbReference type="EMBL" id="AXV07362.1"/>
    </source>
</evidence>
<dbReference type="SMART" id="SM00450">
    <property type="entry name" value="RHOD"/>
    <property type="match status" value="2"/>
</dbReference>
<dbReference type="GO" id="GO:0046872">
    <property type="term" value="F:metal ion binding"/>
    <property type="evidence" value="ECO:0007669"/>
    <property type="project" value="UniProtKB-KW"/>
</dbReference>
<dbReference type="GO" id="GO:0050313">
    <property type="term" value="F:sulfur dioxygenase activity"/>
    <property type="evidence" value="ECO:0007669"/>
    <property type="project" value="InterPro"/>
</dbReference>
<dbReference type="InterPro" id="IPR044528">
    <property type="entry name" value="POD-like_MBL-fold"/>
</dbReference>
<sequence>MQLEQLHHESLGHASYLIASEQTGDALVVDPRRDVAPYLDLAAREGYRIRYVVDTHQHNDYLSGLRELVERSGATALGSGHTDRLGYDHEPVEDGHRIELGEVGVTVLHTPGHTPEHISFLLTDGQQDDDEPAILLSGGALLVGDLARPDLLGSPEETKASAEAFCATIQHKLLTLPDHVLVYPTHVAGSLCGGAIGSRLVTTVGYERRTNEILREVSNKDDFVQQCLRLDNLPAVPPYWPRMRGQNADGVQPVGTVDLPPPVNVDDVDLDGDVIVLDTRQPEAYASGHIPGALNVGYGSSFPTWAGTVLPEGARTLLVVDDTEQLEEITWELLRIGYDRPVGHLRGGMFAWRTSGRPMDNLPTVTVQDLADDLDRYHVLDVRQPGEWASGHAPDAQFITGAELPSRIDEVPADREVLVVCGSGFRSTVASSLLTHHGRENITNLLGGMSAWTAADLPTTTDDD</sequence>
<dbReference type="PROSITE" id="PS50206">
    <property type="entry name" value="RHODANESE_3"/>
    <property type="match status" value="2"/>
</dbReference>
<dbReference type="InterPro" id="IPR001307">
    <property type="entry name" value="Thiosulphate_STrfase_CS"/>
</dbReference>
<keyword evidence="4" id="KW-1185">Reference proteome</keyword>